<evidence type="ECO:0008006" key="4">
    <source>
        <dbReference type="Google" id="ProtNLM"/>
    </source>
</evidence>
<dbReference type="PANTHER" id="PTHR37781">
    <property type="entry name" value="TFIIH COMPLEX SUBUNIT"/>
    <property type="match status" value="1"/>
</dbReference>
<dbReference type="EMBL" id="ML996586">
    <property type="protein sequence ID" value="KAF2753116.1"/>
    <property type="molecule type" value="Genomic_DNA"/>
</dbReference>
<dbReference type="InterPro" id="IPR031349">
    <property type="entry name" value="Tfb6"/>
</dbReference>
<feature type="region of interest" description="Disordered" evidence="1">
    <location>
        <begin position="16"/>
        <end position="41"/>
    </location>
</feature>
<keyword evidence="3" id="KW-1185">Reference proteome</keyword>
<dbReference type="AlphaFoldDB" id="A0A6A6VTJ9"/>
<name>A0A6A6VTJ9_9PEZI</name>
<feature type="compositionally biased region" description="Polar residues" evidence="1">
    <location>
        <begin position="16"/>
        <end position="27"/>
    </location>
</feature>
<dbReference type="GO" id="GO:0005675">
    <property type="term" value="C:transcription factor TFIIH holo complex"/>
    <property type="evidence" value="ECO:0007669"/>
    <property type="project" value="TreeGrafter"/>
</dbReference>
<evidence type="ECO:0000256" key="1">
    <source>
        <dbReference type="SAM" id="MobiDB-lite"/>
    </source>
</evidence>
<dbReference type="GeneID" id="54488746"/>
<dbReference type="OrthoDB" id="5420410at2759"/>
<evidence type="ECO:0000313" key="3">
    <source>
        <dbReference type="Proteomes" id="UP000799437"/>
    </source>
</evidence>
<sequence>MSSPIEGGFFKTQILSPPASSVHSSQAPYALPRPRSKPLRLGGSKESAVIRHIDDGILQIQRHFAQRSGNAADVDHLGGYTRFKEAGNDIEKLVDVVWVSGTPSLQVPYLLSLSLLAVDCISGLPVSPRTMFRLLHKLDVAFASLLQGQDIDTGESLPGSEGGRTVSDTQKVRLKGIVQRTRVAVVDVMSNGEIEEDDQEAIDMSEDVYDPSDAENPDVDLDSIGAEHVSWEMETAKVYDRTVVELGDTIGGPPIGIIVD</sequence>
<accession>A0A6A6VTJ9</accession>
<organism evidence="2 3">
    <name type="scientific">Pseudovirgaria hyperparasitica</name>
    <dbReference type="NCBI Taxonomy" id="470096"/>
    <lineage>
        <taxon>Eukaryota</taxon>
        <taxon>Fungi</taxon>
        <taxon>Dikarya</taxon>
        <taxon>Ascomycota</taxon>
        <taxon>Pezizomycotina</taxon>
        <taxon>Dothideomycetes</taxon>
        <taxon>Dothideomycetes incertae sedis</taxon>
        <taxon>Acrospermales</taxon>
        <taxon>Acrospermaceae</taxon>
        <taxon>Pseudovirgaria</taxon>
    </lineage>
</organism>
<proteinExistence type="predicted"/>
<dbReference type="Pfam" id="PF17110">
    <property type="entry name" value="TFB6"/>
    <property type="match status" value="1"/>
</dbReference>
<evidence type="ECO:0000313" key="2">
    <source>
        <dbReference type="EMBL" id="KAF2753116.1"/>
    </source>
</evidence>
<dbReference type="PANTHER" id="PTHR37781:SF1">
    <property type="entry name" value="ADR380WP"/>
    <property type="match status" value="1"/>
</dbReference>
<reference evidence="2" key="1">
    <citation type="journal article" date="2020" name="Stud. Mycol.">
        <title>101 Dothideomycetes genomes: a test case for predicting lifestyles and emergence of pathogens.</title>
        <authorList>
            <person name="Haridas S."/>
            <person name="Albert R."/>
            <person name="Binder M."/>
            <person name="Bloem J."/>
            <person name="Labutti K."/>
            <person name="Salamov A."/>
            <person name="Andreopoulos B."/>
            <person name="Baker S."/>
            <person name="Barry K."/>
            <person name="Bills G."/>
            <person name="Bluhm B."/>
            <person name="Cannon C."/>
            <person name="Castanera R."/>
            <person name="Culley D."/>
            <person name="Daum C."/>
            <person name="Ezra D."/>
            <person name="Gonzalez J."/>
            <person name="Henrissat B."/>
            <person name="Kuo A."/>
            <person name="Liang C."/>
            <person name="Lipzen A."/>
            <person name="Lutzoni F."/>
            <person name="Magnuson J."/>
            <person name="Mondo S."/>
            <person name="Nolan M."/>
            <person name="Ohm R."/>
            <person name="Pangilinan J."/>
            <person name="Park H.-J."/>
            <person name="Ramirez L."/>
            <person name="Alfaro M."/>
            <person name="Sun H."/>
            <person name="Tritt A."/>
            <person name="Yoshinaga Y."/>
            <person name="Zwiers L.-H."/>
            <person name="Turgeon B."/>
            <person name="Goodwin S."/>
            <person name="Spatafora J."/>
            <person name="Crous P."/>
            <person name="Grigoriev I."/>
        </authorList>
    </citation>
    <scope>NUCLEOTIDE SEQUENCE</scope>
    <source>
        <strain evidence="2">CBS 121739</strain>
    </source>
</reference>
<dbReference type="Proteomes" id="UP000799437">
    <property type="component" value="Unassembled WGS sequence"/>
</dbReference>
<gene>
    <name evidence="2" type="ORF">EJ05DRAFT_505308</name>
</gene>
<protein>
    <recommendedName>
        <fullName evidence="4">Meiotic recombination protein dmc1</fullName>
    </recommendedName>
</protein>
<dbReference type="RefSeq" id="XP_033595567.1">
    <property type="nucleotide sequence ID" value="XM_033747692.1"/>
</dbReference>